<organism evidence="2 3">
    <name type="scientific">Streptomyces cellostaticus</name>
    <dbReference type="NCBI Taxonomy" id="67285"/>
    <lineage>
        <taxon>Bacteria</taxon>
        <taxon>Bacillati</taxon>
        <taxon>Actinomycetota</taxon>
        <taxon>Actinomycetes</taxon>
        <taxon>Kitasatosporales</taxon>
        <taxon>Streptomycetaceae</taxon>
        <taxon>Streptomyces</taxon>
    </lineage>
</organism>
<dbReference type="InterPro" id="IPR025164">
    <property type="entry name" value="Toastrack_DUF4097"/>
</dbReference>
<name>A0A101NF09_9ACTN</name>
<dbReference type="EMBL" id="LMWL01000069">
    <property type="protein sequence ID" value="KUM91771.1"/>
    <property type="molecule type" value="Genomic_DNA"/>
</dbReference>
<accession>A0A101NF09</accession>
<protein>
    <recommendedName>
        <fullName evidence="1">DUF4097 domain-containing protein</fullName>
    </recommendedName>
</protein>
<evidence type="ECO:0000313" key="2">
    <source>
        <dbReference type="EMBL" id="KUM91771.1"/>
    </source>
</evidence>
<sequence>MCTTGEILLHQRLRFLAAASVTVIVAGELGACGALDDKTFEDDHTVSEKITSVRLDNKDGGVEVRGTKGATNVLVHRKVDYQNDKPESPTYRVENGVLVLAGCGHDCSVNYTVDVPASLPVTGSTTNGEVDLSAVGEVKVSTSNGDVTVDGATGPVNLRTSNGQVEAKGLKGGGVRAETSNGSVSVSPAVAQNVWVKTSSGNVTVTAPTGPYRVSTDIRSGSRHISVPTDPSAKYALDLSTSSGDITVKAA</sequence>
<keyword evidence="3" id="KW-1185">Reference proteome</keyword>
<proteinExistence type="predicted"/>
<feature type="domain" description="DUF4097" evidence="1">
    <location>
        <begin position="122"/>
        <end position="249"/>
    </location>
</feature>
<dbReference type="STRING" id="67285.AQI88_35690"/>
<evidence type="ECO:0000313" key="3">
    <source>
        <dbReference type="Proteomes" id="UP000054241"/>
    </source>
</evidence>
<reference evidence="2 3" key="1">
    <citation type="submission" date="2015-10" db="EMBL/GenBank/DDBJ databases">
        <title>Draft genome sequence of Streptomyces cellostaticus DSM 40189, type strain for the species Streptomyces cellostaticus.</title>
        <authorList>
            <person name="Ruckert C."/>
            <person name="Winkler A."/>
            <person name="Kalinowski J."/>
            <person name="Kampfer P."/>
            <person name="Glaeser S."/>
        </authorList>
    </citation>
    <scope>NUCLEOTIDE SEQUENCE [LARGE SCALE GENOMIC DNA]</scope>
    <source>
        <strain evidence="2 3">DSM 40189</strain>
    </source>
</reference>
<comment type="caution">
    <text evidence="2">The sequence shown here is derived from an EMBL/GenBank/DDBJ whole genome shotgun (WGS) entry which is preliminary data.</text>
</comment>
<dbReference type="Pfam" id="PF13349">
    <property type="entry name" value="DUF4097"/>
    <property type="match status" value="1"/>
</dbReference>
<gene>
    <name evidence="2" type="ORF">AQI88_35690</name>
</gene>
<evidence type="ECO:0000259" key="1">
    <source>
        <dbReference type="Pfam" id="PF13349"/>
    </source>
</evidence>
<dbReference type="Proteomes" id="UP000054241">
    <property type="component" value="Unassembled WGS sequence"/>
</dbReference>
<dbReference type="AlphaFoldDB" id="A0A101NF09"/>